<evidence type="ECO:0000256" key="9">
    <source>
        <dbReference type="ARBA" id="ARBA00030407"/>
    </source>
</evidence>
<dbReference type="PATRIC" id="fig|1346791.3.peg.2000"/>
<gene>
    <name evidence="13" type="ORF">M529_10400</name>
</gene>
<dbReference type="EC" id="2.8.1.12" evidence="3"/>
<keyword evidence="5" id="KW-0501">Molybdenum cofactor biosynthesis</keyword>
<comment type="pathway">
    <text evidence="1">Cofactor biosynthesis; molybdopterin biosynthesis.</text>
</comment>
<dbReference type="Gene3D" id="3.90.1170.40">
    <property type="entry name" value="Molybdopterin biosynthesis MoaE subunit"/>
    <property type="match status" value="1"/>
</dbReference>
<comment type="catalytic activity">
    <reaction evidence="12">
        <text>2 [molybdopterin-synthase sulfur-carrier protein]-C-terminal-Gly-aminoethanethioate + cyclic pyranopterin phosphate + H2O = molybdopterin + 2 [molybdopterin-synthase sulfur-carrier protein]-C-terminal Gly-Gly + 2 H(+)</text>
        <dbReference type="Rhea" id="RHEA:26333"/>
        <dbReference type="Rhea" id="RHEA-COMP:12202"/>
        <dbReference type="Rhea" id="RHEA-COMP:19907"/>
        <dbReference type="ChEBI" id="CHEBI:15377"/>
        <dbReference type="ChEBI" id="CHEBI:15378"/>
        <dbReference type="ChEBI" id="CHEBI:58698"/>
        <dbReference type="ChEBI" id="CHEBI:59648"/>
        <dbReference type="ChEBI" id="CHEBI:90778"/>
        <dbReference type="ChEBI" id="CHEBI:232372"/>
        <dbReference type="EC" id="2.8.1.12"/>
    </reaction>
</comment>
<evidence type="ECO:0000256" key="3">
    <source>
        <dbReference type="ARBA" id="ARBA00011950"/>
    </source>
</evidence>
<dbReference type="GO" id="GO:0030366">
    <property type="term" value="F:molybdopterin synthase activity"/>
    <property type="evidence" value="ECO:0007669"/>
    <property type="project" value="UniProtKB-EC"/>
</dbReference>
<dbReference type="CDD" id="cd00756">
    <property type="entry name" value="MoaE"/>
    <property type="match status" value="1"/>
</dbReference>
<dbReference type="OrthoDB" id="9803224at2"/>
<dbReference type="UniPathway" id="UPA00344"/>
<evidence type="ECO:0000256" key="4">
    <source>
        <dbReference type="ARBA" id="ARBA00013858"/>
    </source>
</evidence>
<comment type="similarity">
    <text evidence="2">Belongs to the MoaE family.</text>
</comment>
<dbReference type="STRING" id="1346791.M529_10400"/>
<dbReference type="InterPro" id="IPR003448">
    <property type="entry name" value="Mopterin_biosynth_MoaE"/>
</dbReference>
<dbReference type="GO" id="GO:0006777">
    <property type="term" value="P:Mo-molybdopterin cofactor biosynthetic process"/>
    <property type="evidence" value="ECO:0007669"/>
    <property type="project" value="UniProtKB-KW"/>
</dbReference>
<dbReference type="AlphaFoldDB" id="T0K6B3"/>
<evidence type="ECO:0000256" key="8">
    <source>
        <dbReference type="ARBA" id="ARBA00029745"/>
    </source>
</evidence>
<comment type="function">
    <text evidence="6">Converts molybdopterin precursor Z into molybdopterin. This requires the incorporation of two sulfur atoms into precursor Z to generate a dithiolene group. The sulfur is provided by MoaD.</text>
</comment>
<dbReference type="RefSeq" id="WP_021317899.1">
    <property type="nucleotide sequence ID" value="NZ_AUWY01000074.1"/>
</dbReference>
<evidence type="ECO:0000313" key="14">
    <source>
        <dbReference type="Proteomes" id="UP000015523"/>
    </source>
</evidence>
<accession>T0K6B3</accession>
<dbReference type="InterPro" id="IPR036563">
    <property type="entry name" value="MoaE_sf"/>
</dbReference>
<comment type="subunit">
    <text evidence="7">Heterotetramer of 2 MoaD subunits and 2 MoaE subunits. Also stable as homodimer. The enzyme changes between these two forms during catalysis.</text>
</comment>
<evidence type="ECO:0000256" key="11">
    <source>
        <dbReference type="ARBA" id="ARBA00032474"/>
    </source>
</evidence>
<evidence type="ECO:0000256" key="6">
    <source>
        <dbReference type="ARBA" id="ARBA00025448"/>
    </source>
</evidence>
<dbReference type="Proteomes" id="UP000015523">
    <property type="component" value="Unassembled WGS sequence"/>
</dbReference>
<evidence type="ECO:0000313" key="13">
    <source>
        <dbReference type="EMBL" id="EQB32204.1"/>
    </source>
</evidence>
<dbReference type="Pfam" id="PF02391">
    <property type="entry name" value="MoaE"/>
    <property type="match status" value="1"/>
</dbReference>
<protein>
    <recommendedName>
        <fullName evidence="4">Molybdopterin synthase catalytic subunit</fullName>
        <ecNumber evidence="3">2.8.1.12</ecNumber>
    </recommendedName>
    <alternativeName>
        <fullName evidence="10">MPT synthase subunit 2</fullName>
    </alternativeName>
    <alternativeName>
        <fullName evidence="8">Molybdenum cofactor biosynthesis protein E</fullName>
    </alternativeName>
    <alternativeName>
        <fullName evidence="9">Molybdopterin-converting factor large subunit</fullName>
    </alternativeName>
    <alternativeName>
        <fullName evidence="11">Molybdopterin-converting factor subunit 2</fullName>
    </alternativeName>
</protein>
<sequence>MKRIAVQPEDFDAAAELAALEALGGGGVASFIGIVRGEGGLVALELEHYPAMTEPQVDRIVDQALERWPLLGVTVIHRVGRLEPGARIVFVGTASRHRTAALESCAFLIDWLKSHAPFWKKEYFADGEGRWVVARAEDEAKAAGWQSF</sequence>
<evidence type="ECO:0000256" key="1">
    <source>
        <dbReference type="ARBA" id="ARBA00005046"/>
    </source>
</evidence>
<comment type="caution">
    <text evidence="13">The sequence shown here is derived from an EMBL/GenBank/DDBJ whole genome shotgun (WGS) entry which is preliminary data.</text>
</comment>
<dbReference type="EMBL" id="AUWY01000074">
    <property type="protein sequence ID" value="EQB32204.1"/>
    <property type="molecule type" value="Genomic_DNA"/>
</dbReference>
<evidence type="ECO:0000256" key="2">
    <source>
        <dbReference type="ARBA" id="ARBA00005426"/>
    </source>
</evidence>
<keyword evidence="14" id="KW-1185">Reference proteome</keyword>
<evidence type="ECO:0000256" key="12">
    <source>
        <dbReference type="ARBA" id="ARBA00049878"/>
    </source>
</evidence>
<name>T0K6B3_9SPHN</name>
<dbReference type="SUPFAM" id="SSF54690">
    <property type="entry name" value="Molybdopterin synthase subunit MoaE"/>
    <property type="match status" value="1"/>
</dbReference>
<dbReference type="eggNOG" id="COG0314">
    <property type="taxonomic scope" value="Bacteria"/>
</dbReference>
<evidence type="ECO:0000256" key="5">
    <source>
        <dbReference type="ARBA" id="ARBA00023150"/>
    </source>
</evidence>
<evidence type="ECO:0000256" key="7">
    <source>
        <dbReference type="ARBA" id="ARBA00026066"/>
    </source>
</evidence>
<dbReference type="PANTHER" id="PTHR23404">
    <property type="entry name" value="MOLYBDOPTERIN SYNTHASE RELATED"/>
    <property type="match status" value="1"/>
</dbReference>
<organism evidence="13 14">
    <name type="scientific">Sphingobium ummariense RL-3</name>
    <dbReference type="NCBI Taxonomy" id="1346791"/>
    <lineage>
        <taxon>Bacteria</taxon>
        <taxon>Pseudomonadati</taxon>
        <taxon>Pseudomonadota</taxon>
        <taxon>Alphaproteobacteria</taxon>
        <taxon>Sphingomonadales</taxon>
        <taxon>Sphingomonadaceae</taxon>
        <taxon>Sphingobium</taxon>
    </lineage>
</organism>
<reference evidence="13 14" key="1">
    <citation type="journal article" date="2013" name="Genome Announc.">
        <title>Draft Genome Sequence of Sphingobium ummariense Strain RL-3, a Hexachlorocyclohexane-Degrading Bacterium.</title>
        <authorList>
            <person name="Kohli P."/>
            <person name="Dua A."/>
            <person name="Sangwan N."/>
            <person name="Oldach P."/>
            <person name="Khurana J.P."/>
            <person name="Lal R."/>
        </authorList>
    </citation>
    <scope>NUCLEOTIDE SEQUENCE [LARGE SCALE GENOMIC DNA]</scope>
    <source>
        <strain evidence="13 14">RL-3</strain>
    </source>
</reference>
<proteinExistence type="inferred from homology"/>
<evidence type="ECO:0000256" key="10">
    <source>
        <dbReference type="ARBA" id="ARBA00030781"/>
    </source>
</evidence>